<dbReference type="EMBL" id="MFHD01000009">
    <property type="protein sequence ID" value="OGF63013.1"/>
    <property type="molecule type" value="Genomic_DNA"/>
</dbReference>
<protein>
    <recommendedName>
        <fullName evidence="1">Transcription regulator TrmB N-terminal domain-containing protein</fullName>
    </recommendedName>
</protein>
<feature type="domain" description="Transcription regulator TrmB N-terminal" evidence="1">
    <location>
        <begin position="10"/>
        <end position="78"/>
    </location>
</feature>
<dbReference type="AlphaFoldDB" id="A0A1F5VHR9"/>
<reference evidence="2 3" key="1">
    <citation type="journal article" date="2016" name="Nat. Commun.">
        <title>Thousands of microbial genomes shed light on interconnected biogeochemical processes in an aquifer system.</title>
        <authorList>
            <person name="Anantharaman K."/>
            <person name="Brown C.T."/>
            <person name="Hug L.A."/>
            <person name="Sharon I."/>
            <person name="Castelle C.J."/>
            <person name="Probst A.J."/>
            <person name="Thomas B.C."/>
            <person name="Singh A."/>
            <person name="Wilkins M.J."/>
            <person name="Karaoz U."/>
            <person name="Brodie E.L."/>
            <person name="Williams K.H."/>
            <person name="Hubbard S.S."/>
            <person name="Banfield J.F."/>
        </authorList>
    </citation>
    <scope>NUCLEOTIDE SEQUENCE [LARGE SCALE GENOMIC DNA]</scope>
</reference>
<dbReference type="STRING" id="1798325.A2834_03090"/>
<evidence type="ECO:0000313" key="3">
    <source>
        <dbReference type="Proteomes" id="UP000179251"/>
    </source>
</evidence>
<organism evidence="2 3">
    <name type="scientific">Candidatus Giovannonibacteria bacterium RIFCSPHIGHO2_01_FULL_45_23</name>
    <dbReference type="NCBI Taxonomy" id="1798325"/>
    <lineage>
        <taxon>Bacteria</taxon>
        <taxon>Candidatus Giovannoniibacteriota</taxon>
    </lineage>
</organism>
<dbReference type="InterPro" id="IPR036390">
    <property type="entry name" value="WH_DNA-bd_sf"/>
</dbReference>
<dbReference type="PANTHER" id="PTHR34293:SF1">
    <property type="entry name" value="HTH-TYPE TRANSCRIPTIONAL REGULATOR TRMBL2"/>
    <property type="match status" value="1"/>
</dbReference>
<dbReference type="InterPro" id="IPR002831">
    <property type="entry name" value="Tscrpt_reg_TrmB_N"/>
</dbReference>
<dbReference type="InterPro" id="IPR051797">
    <property type="entry name" value="TrmB-like"/>
</dbReference>
<dbReference type="PANTHER" id="PTHR34293">
    <property type="entry name" value="HTH-TYPE TRANSCRIPTIONAL REGULATOR TRMBL2"/>
    <property type="match status" value="1"/>
</dbReference>
<evidence type="ECO:0000259" key="1">
    <source>
        <dbReference type="Pfam" id="PF01978"/>
    </source>
</evidence>
<proteinExistence type="predicted"/>
<dbReference type="Gene3D" id="1.10.10.10">
    <property type="entry name" value="Winged helix-like DNA-binding domain superfamily/Winged helix DNA-binding domain"/>
    <property type="match status" value="1"/>
</dbReference>
<name>A0A1F5VHR9_9BACT</name>
<dbReference type="InterPro" id="IPR036388">
    <property type="entry name" value="WH-like_DNA-bd_sf"/>
</dbReference>
<gene>
    <name evidence="2" type="ORF">A2834_03090</name>
</gene>
<dbReference type="SUPFAM" id="SSF46785">
    <property type="entry name" value="Winged helix' DNA-binding domain"/>
    <property type="match status" value="1"/>
</dbReference>
<evidence type="ECO:0000313" key="2">
    <source>
        <dbReference type="EMBL" id="OGF63013.1"/>
    </source>
</evidence>
<sequence length="248" mass="28368">MQNTQLLALLSGAGLNEKEAGLYLAGLELGEASLQQLAKEAGIKRPTAYDVIRELERKGLFLQSIRDKKRYFVAEDPEVVLGLLKTREEALTRALPDLKLLLQTGGRKPRVKFYDGVEGLKAMYWNTLESKGTILVYGSIDDMWYAMPRDFIKDYVKERAKRKINIRGLVPNTNDAQEYVKRDKEELRHMILIPKERFIFSNEINIYNNKVAIFSFPEKIGVIIESEKIAETQRSIFELAWLGAIKGV</sequence>
<dbReference type="Proteomes" id="UP000179251">
    <property type="component" value="Unassembled WGS sequence"/>
</dbReference>
<dbReference type="Pfam" id="PF01978">
    <property type="entry name" value="TrmB"/>
    <property type="match status" value="1"/>
</dbReference>
<comment type="caution">
    <text evidence="2">The sequence shown here is derived from an EMBL/GenBank/DDBJ whole genome shotgun (WGS) entry which is preliminary data.</text>
</comment>
<accession>A0A1F5VHR9</accession>